<evidence type="ECO:0000256" key="1">
    <source>
        <dbReference type="SAM" id="MobiDB-lite"/>
    </source>
</evidence>
<sequence length="172" mass="18956">MGQLPISLFFTDKIQTRGEITSALMMDRLLNIPGPPLGNIDNIKLRMLRSAAFDRWWIEWKKHLFHQSRQTTESSPPHRSESGIDIQYAPCLLPNGGGLSPPVIGYHAPKSSTLLHGLPRVPIALATGKKWKTKSAAAPSAAKKKTKKPKATADDLPAIDPDVAEFLEDEEI</sequence>
<reference evidence="2" key="2">
    <citation type="submission" date="2005-04" db="EMBL/GenBank/DDBJ databases">
        <authorList>
            <person name="Buell C.R."/>
            <person name="Wing R.A."/>
            <person name="McCombie W.A."/>
            <person name="Ouyang S."/>
        </authorList>
    </citation>
    <scope>NUCLEOTIDE SEQUENCE</scope>
</reference>
<evidence type="ECO:0000313" key="2">
    <source>
        <dbReference type="EMBL" id="ABA98768.1"/>
    </source>
</evidence>
<dbReference type="AlphaFoldDB" id="Q2QPP9"/>
<gene>
    <name evidence="2" type="ordered locus">LOC_Os12g33720</name>
</gene>
<name>Q2QPP9_ORYSJ</name>
<accession>Q2QPP9</accession>
<reference evidence="2" key="3">
    <citation type="submission" date="2006-01" db="EMBL/GenBank/DDBJ databases">
        <authorList>
            <person name="Buell R."/>
        </authorList>
    </citation>
    <scope>NUCLEOTIDE SEQUENCE</scope>
</reference>
<feature type="region of interest" description="Disordered" evidence="1">
    <location>
        <begin position="130"/>
        <end position="172"/>
    </location>
</feature>
<protein>
    <submittedName>
        <fullName evidence="2">Uncharacterized protein</fullName>
    </submittedName>
</protein>
<dbReference type="EMBL" id="DP000011">
    <property type="protein sequence ID" value="ABA98768.1"/>
    <property type="molecule type" value="Genomic_DNA"/>
</dbReference>
<organism evidence="2">
    <name type="scientific">Oryza sativa subsp. japonica</name>
    <name type="common">Rice</name>
    <dbReference type="NCBI Taxonomy" id="39947"/>
    <lineage>
        <taxon>Eukaryota</taxon>
        <taxon>Viridiplantae</taxon>
        <taxon>Streptophyta</taxon>
        <taxon>Embryophyta</taxon>
        <taxon>Tracheophyta</taxon>
        <taxon>Spermatophyta</taxon>
        <taxon>Magnoliopsida</taxon>
        <taxon>Liliopsida</taxon>
        <taxon>Poales</taxon>
        <taxon>Poaceae</taxon>
        <taxon>BOP clade</taxon>
        <taxon>Oryzoideae</taxon>
        <taxon>Oryzeae</taxon>
        <taxon>Oryzinae</taxon>
        <taxon>Oryza</taxon>
        <taxon>Oryza sativa</taxon>
    </lineage>
</organism>
<feature type="compositionally biased region" description="Acidic residues" evidence="1">
    <location>
        <begin position="162"/>
        <end position="172"/>
    </location>
</feature>
<proteinExistence type="predicted"/>
<reference evidence="2" key="1">
    <citation type="journal article" date="2005" name="BMC Biol.">
        <title>The sequence of rice chromosomes 11 and 12, rich in disease resistance genes and recent gene duplications.</title>
        <authorList>
            <consortium name="The rice chromosomes 11 and 12 sequencing consortia"/>
        </authorList>
    </citation>
    <scope>NUCLEOTIDE SEQUENCE [LARGE SCALE GENOMIC DNA]</scope>
</reference>